<organism evidence="4 5">
    <name type="scientific">Arthrobacter crusticola</name>
    <dbReference type="NCBI Taxonomy" id="2547960"/>
    <lineage>
        <taxon>Bacteria</taxon>
        <taxon>Bacillati</taxon>
        <taxon>Actinomycetota</taxon>
        <taxon>Actinomycetes</taxon>
        <taxon>Micrococcales</taxon>
        <taxon>Micrococcaceae</taxon>
        <taxon>Arthrobacter</taxon>
    </lineage>
</organism>
<dbReference type="OrthoDB" id="3748111at2"/>
<name>A0A4R5U245_9MICC</name>
<feature type="chain" id="PRO_5020190659" description="DUF6318 domain-containing protein" evidence="2">
    <location>
        <begin position="25"/>
        <end position="199"/>
    </location>
</feature>
<sequence length="199" mass="21050">MRMQRMGTVVVAALLLAGCQGSEAGNSPPASGEAARPSVSSTSGTAPSPGPPADLQPPEKPLGADAETQEGLEAFTRYWFELLSYGYESNDWTPLQAVTDRGCDTCTNVIGEVRKHYESGGWITGGRITVNSISTTGNPGARGHISSNVELEQAELKYLDQSGREAAVSDALPPTRSVIIAVHKNNRWVMLDFGSPSST</sequence>
<feature type="compositionally biased region" description="Low complexity" evidence="1">
    <location>
        <begin position="37"/>
        <end position="47"/>
    </location>
</feature>
<dbReference type="AlphaFoldDB" id="A0A4R5U245"/>
<keyword evidence="2" id="KW-0732">Signal</keyword>
<feature type="domain" description="DUF6318" evidence="3">
    <location>
        <begin position="57"/>
        <end position="191"/>
    </location>
</feature>
<feature type="compositionally biased region" description="Pro residues" evidence="1">
    <location>
        <begin position="48"/>
        <end position="60"/>
    </location>
</feature>
<evidence type="ECO:0000313" key="5">
    <source>
        <dbReference type="Proteomes" id="UP000295411"/>
    </source>
</evidence>
<comment type="caution">
    <text evidence="4">The sequence shown here is derived from an EMBL/GenBank/DDBJ whole genome shotgun (WGS) entry which is preliminary data.</text>
</comment>
<proteinExistence type="predicted"/>
<evidence type="ECO:0000259" key="3">
    <source>
        <dbReference type="Pfam" id="PF19843"/>
    </source>
</evidence>
<gene>
    <name evidence="4" type="ORF">E2F48_00845</name>
</gene>
<feature type="region of interest" description="Disordered" evidence="1">
    <location>
        <begin position="22"/>
        <end position="64"/>
    </location>
</feature>
<protein>
    <recommendedName>
        <fullName evidence="3">DUF6318 domain-containing protein</fullName>
    </recommendedName>
</protein>
<reference evidence="4 5" key="1">
    <citation type="submission" date="2019-03" db="EMBL/GenBank/DDBJ databases">
        <title>Arthrobacter sp. nov., an bacterium isolated from biocrust in Mu Us Desert.</title>
        <authorList>
            <person name="Lixiong L."/>
        </authorList>
    </citation>
    <scope>NUCLEOTIDE SEQUENCE [LARGE SCALE GENOMIC DNA]</scope>
    <source>
        <strain evidence="4 5">SLN-3</strain>
    </source>
</reference>
<dbReference type="EMBL" id="SMTK01000001">
    <property type="protein sequence ID" value="TDK27719.1"/>
    <property type="molecule type" value="Genomic_DNA"/>
</dbReference>
<keyword evidence="5" id="KW-1185">Reference proteome</keyword>
<dbReference type="Pfam" id="PF19843">
    <property type="entry name" value="DUF6318"/>
    <property type="match status" value="1"/>
</dbReference>
<evidence type="ECO:0000256" key="1">
    <source>
        <dbReference type="SAM" id="MobiDB-lite"/>
    </source>
</evidence>
<dbReference type="Proteomes" id="UP000295411">
    <property type="component" value="Unassembled WGS sequence"/>
</dbReference>
<feature type="signal peptide" evidence="2">
    <location>
        <begin position="1"/>
        <end position="24"/>
    </location>
</feature>
<dbReference type="RefSeq" id="WP_133402147.1">
    <property type="nucleotide sequence ID" value="NZ_SMTK01000001.1"/>
</dbReference>
<dbReference type="InterPro" id="IPR046281">
    <property type="entry name" value="DUF6318"/>
</dbReference>
<dbReference type="PROSITE" id="PS51257">
    <property type="entry name" value="PROKAR_LIPOPROTEIN"/>
    <property type="match status" value="1"/>
</dbReference>
<accession>A0A4R5U245</accession>
<evidence type="ECO:0000256" key="2">
    <source>
        <dbReference type="SAM" id="SignalP"/>
    </source>
</evidence>
<evidence type="ECO:0000313" key="4">
    <source>
        <dbReference type="EMBL" id="TDK27719.1"/>
    </source>
</evidence>